<keyword evidence="1" id="KW-0812">Transmembrane</keyword>
<dbReference type="EMBL" id="JABSTR010000006">
    <property type="protein sequence ID" value="KAH9372432.1"/>
    <property type="molecule type" value="Genomic_DNA"/>
</dbReference>
<sequence length="80" mass="8989">MRLRLGIDGHELAYRFGVSTSTVSSIWVTWLAFLDNTLRQGPTWTPPHLCDKCRPQAFIDKGYTTADGIGDCTEIIFETP</sequence>
<dbReference type="PANTHER" id="PTHR23080">
    <property type="entry name" value="THAP DOMAIN PROTEIN"/>
    <property type="match status" value="1"/>
</dbReference>
<evidence type="ECO:0000259" key="2">
    <source>
        <dbReference type="Pfam" id="PF13613"/>
    </source>
</evidence>
<dbReference type="OrthoDB" id="6489029at2759"/>
<dbReference type="VEuPathDB" id="VectorBase:HLOH_065019"/>
<dbReference type="Proteomes" id="UP000821853">
    <property type="component" value="Chromosome 4"/>
</dbReference>
<keyword evidence="1" id="KW-1133">Transmembrane helix</keyword>
<feature type="transmembrane region" description="Helical" evidence="1">
    <location>
        <begin position="12"/>
        <end position="33"/>
    </location>
</feature>
<protein>
    <recommendedName>
        <fullName evidence="2">Transposase Helix-turn-helix domain-containing protein</fullName>
    </recommendedName>
</protein>
<dbReference type="AlphaFoldDB" id="A0A9J6GDG4"/>
<evidence type="ECO:0000256" key="1">
    <source>
        <dbReference type="SAM" id="Phobius"/>
    </source>
</evidence>
<reference evidence="3 4" key="1">
    <citation type="journal article" date="2020" name="Cell">
        <title>Large-Scale Comparative Analyses of Tick Genomes Elucidate Their Genetic Diversity and Vector Capacities.</title>
        <authorList>
            <consortium name="Tick Genome and Microbiome Consortium (TIGMIC)"/>
            <person name="Jia N."/>
            <person name="Wang J."/>
            <person name="Shi W."/>
            <person name="Du L."/>
            <person name="Sun Y."/>
            <person name="Zhan W."/>
            <person name="Jiang J.F."/>
            <person name="Wang Q."/>
            <person name="Zhang B."/>
            <person name="Ji P."/>
            <person name="Bell-Sakyi L."/>
            <person name="Cui X.M."/>
            <person name="Yuan T.T."/>
            <person name="Jiang B.G."/>
            <person name="Yang W.F."/>
            <person name="Lam T.T."/>
            <person name="Chang Q.C."/>
            <person name="Ding S.J."/>
            <person name="Wang X.J."/>
            <person name="Zhu J.G."/>
            <person name="Ruan X.D."/>
            <person name="Zhao L."/>
            <person name="Wei J.T."/>
            <person name="Ye R.Z."/>
            <person name="Que T.C."/>
            <person name="Du C.H."/>
            <person name="Zhou Y.H."/>
            <person name="Cheng J.X."/>
            <person name="Dai P.F."/>
            <person name="Guo W.B."/>
            <person name="Han X.H."/>
            <person name="Huang E.J."/>
            <person name="Li L.F."/>
            <person name="Wei W."/>
            <person name="Gao Y.C."/>
            <person name="Liu J.Z."/>
            <person name="Shao H.Z."/>
            <person name="Wang X."/>
            <person name="Wang C.C."/>
            <person name="Yang T.C."/>
            <person name="Huo Q.B."/>
            <person name="Li W."/>
            <person name="Chen H.Y."/>
            <person name="Chen S.E."/>
            <person name="Zhou L.G."/>
            <person name="Ni X.B."/>
            <person name="Tian J.H."/>
            <person name="Sheng Y."/>
            <person name="Liu T."/>
            <person name="Pan Y.S."/>
            <person name="Xia L.Y."/>
            <person name="Li J."/>
            <person name="Zhao F."/>
            <person name="Cao W.C."/>
        </authorList>
    </citation>
    <scope>NUCLEOTIDE SEQUENCE [LARGE SCALE GENOMIC DNA]</scope>
    <source>
        <strain evidence="3">HaeL-2018</strain>
    </source>
</reference>
<comment type="caution">
    <text evidence="3">The sequence shown here is derived from an EMBL/GenBank/DDBJ whole genome shotgun (WGS) entry which is preliminary data.</text>
</comment>
<dbReference type="Pfam" id="PF13613">
    <property type="entry name" value="HTH_Tnp_4"/>
    <property type="match status" value="1"/>
</dbReference>
<keyword evidence="4" id="KW-1185">Reference proteome</keyword>
<accession>A0A9J6GDG4</accession>
<proteinExistence type="predicted"/>
<evidence type="ECO:0000313" key="4">
    <source>
        <dbReference type="Proteomes" id="UP000821853"/>
    </source>
</evidence>
<name>A0A9J6GDG4_HAELO</name>
<dbReference type="InterPro" id="IPR027805">
    <property type="entry name" value="Transposase_HTH_dom"/>
</dbReference>
<feature type="domain" description="Transposase Helix-turn-helix" evidence="2">
    <location>
        <begin position="1"/>
        <end position="38"/>
    </location>
</feature>
<evidence type="ECO:0000313" key="3">
    <source>
        <dbReference type="EMBL" id="KAH9372432.1"/>
    </source>
</evidence>
<keyword evidence="1" id="KW-0472">Membrane</keyword>
<gene>
    <name evidence="3" type="ORF">HPB48_007282</name>
</gene>
<organism evidence="3 4">
    <name type="scientific">Haemaphysalis longicornis</name>
    <name type="common">Bush tick</name>
    <dbReference type="NCBI Taxonomy" id="44386"/>
    <lineage>
        <taxon>Eukaryota</taxon>
        <taxon>Metazoa</taxon>
        <taxon>Ecdysozoa</taxon>
        <taxon>Arthropoda</taxon>
        <taxon>Chelicerata</taxon>
        <taxon>Arachnida</taxon>
        <taxon>Acari</taxon>
        <taxon>Parasitiformes</taxon>
        <taxon>Ixodida</taxon>
        <taxon>Ixodoidea</taxon>
        <taxon>Ixodidae</taxon>
        <taxon>Haemaphysalinae</taxon>
        <taxon>Haemaphysalis</taxon>
    </lineage>
</organism>